<dbReference type="InterPro" id="IPR013149">
    <property type="entry name" value="ADH-like_C"/>
</dbReference>
<organism evidence="2 3">
    <name type="scientific">Fusarium albosuccineum</name>
    <dbReference type="NCBI Taxonomy" id="1237068"/>
    <lineage>
        <taxon>Eukaryota</taxon>
        <taxon>Fungi</taxon>
        <taxon>Dikarya</taxon>
        <taxon>Ascomycota</taxon>
        <taxon>Pezizomycotina</taxon>
        <taxon>Sordariomycetes</taxon>
        <taxon>Hypocreomycetidae</taxon>
        <taxon>Hypocreales</taxon>
        <taxon>Nectriaceae</taxon>
        <taxon>Fusarium</taxon>
        <taxon>Fusarium decemcellulare species complex</taxon>
    </lineage>
</organism>
<dbReference type="Proteomes" id="UP000554235">
    <property type="component" value="Unassembled WGS sequence"/>
</dbReference>
<protein>
    <submittedName>
        <fullName evidence="2">Alcohol dehydrogenase</fullName>
    </submittedName>
</protein>
<reference evidence="2 3" key="1">
    <citation type="submission" date="2020-01" db="EMBL/GenBank/DDBJ databases">
        <title>Identification and distribution of gene clusters putatively required for synthesis of sphingolipid metabolism inhibitors in phylogenetically diverse species of the filamentous fungus Fusarium.</title>
        <authorList>
            <person name="Kim H.-S."/>
            <person name="Busman M."/>
            <person name="Brown D.W."/>
            <person name="Divon H."/>
            <person name="Uhlig S."/>
            <person name="Proctor R.H."/>
        </authorList>
    </citation>
    <scope>NUCLEOTIDE SEQUENCE [LARGE SCALE GENOMIC DNA]</scope>
    <source>
        <strain evidence="2 3">NRRL 20459</strain>
    </source>
</reference>
<dbReference type="AlphaFoldDB" id="A0A8H4LLG7"/>
<dbReference type="InterPro" id="IPR036291">
    <property type="entry name" value="NAD(P)-bd_dom_sf"/>
</dbReference>
<dbReference type="Pfam" id="PF00107">
    <property type="entry name" value="ADH_zinc_N"/>
    <property type="match status" value="1"/>
</dbReference>
<accession>A0A8H4LLG7</accession>
<dbReference type="EMBL" id="JAADYS010000211">
    <property type="protein sequence ID" value="KAF4471386.1"/>
    <property type="molecule type" value="Genomic_DNA"/>
</dbReference>
<name>A0A8H4LLG7_9HYPO</name>
<feature type="domain" description="Alcohol dehydrogenase-like C-terminal" evidence="1">
    <location>
        <begin position="72"/>
        <end position="159"/>
    </location>
</feature>
<dbReference type="InterPro" id="IPR052711">
    <property type="entry name" value="Zinc_ADH-like"/>
</dbReference>
<dbReference type="PANTHER" id="PTHR45033:SF2">
    <property type="entry name" value="ZINC-TYPE ALCOHOL DEHYDROGENASE-LIKE PROTEIN C1773.06C"/>
    <property type="match status" value="1"/>
</dbReference>
<keyword evidence="3" id="KW-1185">Reference proteome</keyword>
<dbReference type="PANTHER" id="PTHR45033">
    <property type="match status" value="1"/>
</dbReference>
<sequence length="166" mass="17768">MSIPRTTKAWTVEGRGSFDCLKFDKERVLPELSDNDVLVKFYAASLNYHDIIIALGHYPFLTTPDVIPGSDGAGEVVAVGSKVTRFEKAKAEILKNVGVDYVINYKETPNWGEEAKRLMGGAGVEYVIEVGGATTMTESLKAVAIGGIVTIIGWVGGEGETGLGFP</sequence>
<dbReference type="InterPro" id="IPR011032">
    <property type="entry name" value="GroES-like_sf"/>
</dbReference>
<comment type="caution">
    <text evidence="2">The sequence shown here is derived from an EMBL/GenBank/DDBJ whole genome shotgun (WGS) entry which is preliminary data.</text>
</comment>
<dbReference type="Gene3D" id="3.40.50.720">
    <property type="entry name" value="NAD(P)-binding Rossmann-like Domain"/>
    <property type="match status" value="1"/>
</dbReference>
<dbReference type="SUPFAM" id="SSF50129">
    <property type="entry name" value="GroES-like"/>
    <property type="match status" value="1"/>
</dbReference>
<dbReference type="Gene3D" id="3.90.180.10">
    <property type="entry name" value="Medium-chain alcohol dehydrogenases, catalytic domain"/>
    <property type="match status" value="1"/>
</dbReference>
<evidence type="ECO:0000313" key="2">
    <source>
        <dbReference type="EMBL" id="KAF4471386.1"/>
    </source>
</evidence>
<gene>
    <name evidence="2" type="ORF">FALBO_1699</name>
</gene>
<proteinExistence type="predicted"/>
<evidence type="ECO:0000313" key="3">
    <source>
        <dbReference type="Proteomes" id="UP000554235"/>
    </source>
</evidence>
<dbReference type="OrthoDB" id="3509362at2759"/>
<evidence type="ECO:0000259" key="1">
    <source>
        <dbReference type="Pfam" id="PF00107"/>
    </source>
</evidence>
<dbReference type="SUPFAM" id="SSF51735">
    <property type="entry name" value="NAD(P)-binding Rossmann-fold domains"/>
    <property type="match status" value="1"/>
</dbReference>